<protein>
    <recommendedName>
        <fullName evidence="5">YxlC family protein</fullName>
    </recommendedName>
</protein>
<keyword evidence="2" id="KW-1133">Transmembrane helix</keyword>
<dbReference type="AlphaFoldDB" id="A0A329MC65"/>
<proteinExistence type="predicted"/>
<accession>A0A329MC65</accession>
<evidence type="ECO:0008006" key="5">
    <source>
        <dbReference type="Google" id="ProtNLM"/>
    </source>
</evidence>
<feature type="transmembrane region" description="Helical" evidence="2">
    <location>
        <begin position="76"/>
        <end position="94"/>
    </location>
</feature>
<keyword evidence="2" id="KW-0472">Membrane</keyword>
<organism evidence="3 4">
    <name type="scientific">Paenibacillus contaminans</name>
    <dbReference type="NCBI Taxonomy" id="450362"/>
    <lineage>
        <taxon>Bacteria</taxon>
        <taxon>Bacillati</taxon>
        <taxon>Bacillota</taxon>
        <taxon>Bacilli</taxon>
        <taxon>Bacillales</taxon>
        <taxon>Paenibacillaceae</taxon>
        <taxon>Paenibacillus</taxon>
    </lineage>
</organism>
<keyword evidence="2" id="KW-0812">Transmembrane</keyword>
<dbReference type="EMBL" id="QMFB01000018">
    <property type="protein sequence ID" value="RAV17679.1"/>
    <property type="molecule type" value="Genomic_DNA"/>
</dbReference>
<reference evidence="3 4" key="1">
    <citation type="journal article" date="2009" name="Int. J. Syst. Evol. Microbiol.">
        <title>Paenibacillus contaminans sp. nov., isolated from a contaminated laboratory plate.</title>
        <authorList>
            <person name="Chou J.H."/>
            <person name="Lee J.H."/>
            <person name="Lin M.C."/>
            <person name="Chang P.S."/>
            <person name="Arun A.B."/>
            <person name="Young C.C."/>
            <person name="Chen W.M."/>
        </authorList>
    </citation>
    <scope>NUCLEOTIDE SEQUENCE [LARGE SCALE GENOMIC DNA]</scope>
    <source>
        <strain evidence="3 4">CKOBP-6</strain>
    </source>
</reference>
<comment type="caution">
    <text evidence="3">The sequence shown here is derived from an EMBL/GenBank/DDBJ whole genome shotgun (WGS) entry which is preliminary data.</text>
</comment>
<feature type="transmembrane region" description="Helical" evidence="2">
    <location>
        <begin position="100"/>
        <end position="118"/>
    </location>
</feature>
<dbReference type="RefSeq" id="WP_113034044.1">
    <property type="nucleotide sequence ID" value="NZ_QMFB01000018.1"/>
</dbReference>
<gene>
    <name evidence="3" type="ORF">DQG23_26480</name>
</gene>
<dbReference type="OrthoDB" id="2679654at2"/>
<sequence>MKPNYPKSVKHNEERQQPSAADEAFEPEESEFIEGMNRGLELLERSVPVFPPNVELLERQLAEHRQTIRRRLQRDLAIFLLVAIGVLTGTIAVLSSAPVVWVGVQIAAMLAVPVVIALHRRRRVEDV</sequence>
<evidence type="ECO:0000256" key="1">
    <source>
        <dbReference type="SAM" id="MobiDB-lite"/>
    </source>
</evidence>
<feature type="region of interest" description="Disordered" evidence="1">
    <location>
        <begin position="1"/>
        <end position="28"/>
    </location>
</feature>
<keyword evidence="4" id="KW-1185">Reference proteome</keyword>
<name>A0A329MC65_9BACL</name>
<dbReference type="InterPro" id="IPR035238">
    <property type="entry name" value="DUF5345"/>
</dbReference>
<dbReference type="Pfam" id="PF17280">
    <property type="entry name" value="DUF5345"/>
    <property type="match status" value="1"/>
</dbReference>
<dbReference type="Proteomes" id="UP000250369">
    <property type="component" value="Unassembled WGS sequence"/>
</dbReference>
<evidence type="ECO:0000256" key="2">
    <source>
        <dbReference type="SAM" id="Phobius"/>
    </source>
</evidence>
<evidence type="ECO:0000313" key="4">
    <source>
        <dbReference type="Proteomes" id="UP000250369"/>
    </source>
</evidence>
<evidence type="ECO:0000313" key="3">
    <source>
        <dbReference type="EMBL" id="RAV17679.1"/>
    </source>
</evidence>